<reference evidence="2 3" key="1">
    <citation type="submission" date="2019-05" db="EMBL/GenBank/DDBJ databases">
        <title>Marivita sp. nov. isolated from sea sediment.</title>
        <authorList>
            <person name="Kim W."/>
        </authorList>
    </citation>
    <scope>NUCLEOTIDE SEQUENCE [LARGE SCALE GENOMIC DNA]</scope>
    <source>
        <strain evidence="2 3">CAU 1492</strain>
    </source>
</reference>
<accession>A0ABY2XFB7</accession>
<keyword evidence="1" id="KW-0812">Transmembrane</keyword>
<dbReference type="Proteomes" id="UP001191082">
    <property type="component" value="Unassembled WGS sequence"/>
</dbReference>
<organism evidence="2 3">
    <name type="scientific">Arenibacterium halophilum</name>
    <dbReference type="NCBI Taxonomy" id="2583821"/>
    <lineage>
        <taxon>Bacteria</taxon>
        <taxon>Pseudomonadati</taxon>
        <taxon>Pseudomonadota</taxon>
        <taxon>Alphaproteobacteria</taxon>
        <taxon>Rhodobacterales</taxon>
        <taxon>Paracoccaceae</taxon>
        <taxon>Arenibacterium</taxon>
    </lineage>
</organism>
<sequence>MQRKALFLERDSYRRRRLMDAARVLPVLGAALFLLPVLWPDADTTSAEPVRTSNAVIYIFGTWLVLIGLALCLGRAAPDWLDAGAQDDTPDAG</sequence>
<evidence type="ECO:0000313" key="3">
    <source>
        <dbReference type="Proteomes" id="UP001191082"/>
    </source>
</evidence>
<proteinExistence type="predicted"/>
<dbReference type="EMBL" id="VCPC01000001">
    <property type="protein sequence ID" value="TMV15712.1"/>
    <property type="molecule type" value="Genomic_DNA"/>
</dbReference>
<feature type="transmembrane region" description="Helical" evidence="1">
    <location>
        <begin position="55"/>
        <end position="73"/>
    </location>
</feature>
<keyword evidence="3" id="KW-1185">Reference proteome</keyword>
<feature type="transmembrane region" description="Helical" evidence="1">
    <location>
        <begin position="21"/>
        <end position="39"/>
    </location>
</feature>
<evidence type="ECO:0000256" key="1">
    <source>
        <dbReference type="SAM" id="Phobius"/>
    </source>
</evidence>
<name>A0ABY2XFB7_9RHOB</name>
<keyword evidence="1" id="KW-1133">Transmembrane helix</keyword>
<gene>
    <name evidence="2" type="ORF">FGK64_03500</name>
</gene>
<keyword evidence="1" id="KW-0472">Membrane</keyword>
<evidence type="ECO:0000313" key="2">
    <source>
        <dbReference type="EMBL" id="TMV15712.1"/>
    </source>
</evidence>
<comment type="caution">
    <text evidence="2">The sequence shown here is derived from an EMBL/GenBank/DDBJ whole genome shotgun (WGS) entry which is preliminary data.</text>
</comment>
<protein>
    <submittedName>
        <fullName evidence="2">Uncharacterized protein</fullName>
    </submittedName>
</protein>